<proteinExistence type="predicted"/>
<reference evidence="1" key="1">
    <citation type="submission" date="2019-09" db="EMBL/GenBank/DDBJ databases">
        <title>Comparative Genomics of Leptospira interrogans Reveals Genome Plasticity - A Common Adaptive Strategy for Survival in Various Hosts.</title>
        <authorList>
            <person name="Ramli S.R."/>
            <person name="Bunk B."/>
            <person name="Goris M."/>
            <person name="Bhuju S."/>
            <person name="Jarek M."/>
            <person name="Sproer C."/>
            <person name="Mustakim S."/>
            <person name="Strommenger B."/>
            <person name="Pessler F."/>
        </authorList>
    </citation>
    <scope>NUCLEOTIDE SEQUENCE</scope>
    <source>
        <strain evidence="1">1489</strain>
    </source>
</reference>
<dbReference type="AlphaFoldDB" id="A0AAP9WL04"/>
<protein>
    <submittedName>
        <fullName evidence="1">Uncharacterized protein</fullName>
    </submittedName>
</protein>
<evidence type="ECO:0000313" key="2">
    <source>
        <dbReference type="Proteomes" id="UP000663255"/>
    </source>
</evidence>
<sequence length="65" mass="7595">MKLSKHLPKGRCLGFGTCSYYTLSERINCNNSTERFLNSNLALDGSQDRARSKTQRLTFFWDRFL</sequence>
<dbReference type="EMBL" id="CP043893">
    <property type="protein sequence ID" value="QOI51271.1"/>
    <property type="molecule type" value="Genomic_DNA"/>
</dbReference>
<organism evidence="1 2">
    <name type="scientific">Leptospira interrogans serovar Bataviae</name>
    <dbReference type="NCBI Taxonomy" id="312175"/>
    <lineage>
        <taxon>Bacteria</taxon>
        <taxon>Pseudomonadati</taxon>
        <taxon>Spirochaetota</taxon>
        <taxon>Spirochaetia</taxon>
        <taxon>Leptospirales</taxon>
        <taxon>Leptospiraceae</taxon>
        <taxon>Leptospira</taxon>
    </lineage>
</organism>
<name>A0AAP9WL04_LEPIR</name>
<evidence type="ECO:0000313" key="1">
    <source>
        <dbReference type="EMBL" id="QOI51271.1"/>
    </source>
</evidence>
<gene>
    <name evidence="1" type="ORF">Lepto1489_13005</name>
</gene>
<accession>A0AAP9WL04</accession>
<dbReference type="Proteomes" id="UP000663255">
    <property type="component" value="Chromosome 1"/>
</dbReference>